<evidence type="ECO:0000313" key="4">
    <source>
        <dbReference type="Proteomes" id="UP000315750"/>
    </source>
</evidence>
<evidence type="ECO:0000256" key="1">
    <source>
        <dbReference type="SAM" id="MobiDB-lite"/>
    </source>
</evidence>
<dbReference type="KEGG" id="amuc:Pan181_45410"/>
<feature type="region of interest" description="Disordered" evidence="1">
    <location>
        <begin position="312"/>
        <end position="334"/>
    </location>
</feature>
<reference evidence="3 4" key="1">
    <citation type="submission" date="2019-02" db="EMBL/GenBank/DDBJ databases">
        <title>Deep-cultivation of Planctomycetes and their phenomic and genomic characterization uncovers novel biology.</title>
        <authorList>
            <person name="Wiegand S."/>
            <person name="Jogler M."/>
            <person name="Boedeker C."/>
            <person name="Pinto D."/>
            <person name="Vollmers J."/>
            <person name="Rivas-Marin E."/>
            <person name="Kohn T."/>
            <person name="Peeters S.H."/>
            <person name="Heuer A."/>
            <person name="Rast P."/>
            <person name="Oberbeckmann S."/>
            <person name="Bunk B."/>
            <person name="Jeske O."/>
            <person name="Meyerdierks A."/>
            <person name="Storesund J.E."/>
            <person name="Kallscheuer N."/>
            <person name="Luecker S."/>
            <person name="Lage O.M."/>
            <person name="Pohl T."/>
            <person name="Merkel B.J."/>
            <person name="Hornburger P."/>
            <person name="Mueller R.-W."/>
            <person name="Bruemmer F."/>
            <person name="Labrenz M."/>
            <person name="Spormann A.M."/>
            <person name="Op den Camp H."/>
            <person name="Overmann J."/>
            <person name="Amann R."/>
            <person name="Jetten M.S.M."/>
            <person name="Mascher T."/>
            <person name="Medema M.H."/>
            <person name="Devos D.P."/>
            <person name="Kaster A.-K."/>
            <person name="Ovreas L."/>
            <person name="Rohde M."/>
            <person name="Galperin M.Y."/>
            <person name="Jogler C."/>
        </authorList>
    </citation>
    <scope>NUCLEOTIDE SEQUENCE [LARGE SCALE GENOMIC DNA]</scope>
    <source>
        <strain evidence="3 4">Pan181</strain>
    </source>
</reference>
<feature type="domain" description="AAA+ ATPase" evidence="2">
    <location>
        <begin position="44"/>
        <end position="195"/>
    </location>
</feature>
<dbReference type="InterPro" id="IPR027417">
    <property type="entry name" value="P-loop_NTPase"/>
</dbReference>
<dbReference type="SUPFAM" id="SSF52540">
    <property type="entry name" value="P-loop containing nucleoside triphosphate hydrolases"/>
    <property type="match status" value="1"/>
</dbReference>
<dbReference type="PANTHER" id="PTHR35894:SF1">
    <property type="entry name" value="PHOSPHORIBULOKINASE _ URIDINE KINASE FAMILY"/>
    <property type="match status" value="1"/>
</dbReference>
<dbReference type="SMART" id="SM00382">
    <property type="entry name" value="AAA"/>
    <property type="match status" value="1"/>
</dbReference>
<keyword evidence="4" id="KW-1185">Reference proteome</keyword>
<sequence>MPTIADLARATERVFPTHARVDRYYPAAAAEEARGILGRCLDRGEGPALLIGAPGTGKSMLLQVLAGDIGKNRPVVCLTSAQLCTRRALLQSILFELGQPYRQRDEGDLRLALMDYLSSGDVRTTGMLLLVDEAQSLPVRLLEELRILGNVAYQGTPVVRLLLAGSQALEETFTEPEIEAFNQRIAARCYMSPLSHGDTAQMVRGHLAAAGVDPDKLFTADALDAVFRATDGIARLVNQVCDRALVLAAEHGDLQVTKRSVENAWADLQQLPTPWNLPDTPEIAGHEPEQEQVVEYGPLSEDDGEYELAESTVETSPVTARIHQPEADSESDAEELELELELELEASIEVGEAFETPVAESQEQPPAAIESVTSVVEPVTELVAMEPMQPVEPTPSVDDLFGDDFEEEVVINEFASLEQAIPARRPRVTSTSDADLGQMLSNVSLPVEQNSVLINQPAGVIDEAEPLEELELEAEKPFAGFSVVEVDGLDDGEHAVDPTELDEDTEEELFDQVTNLAEEADRAAQPSEHSLSTEDDILVIEDEMSLPIDTAAAHRADYRQLFKTLRYNN</sequence>
<dbReference type="EMBL" id="CP036278">
    <property type="protein sequence ID" value="QDU58308.1"/>
    <property type="molecule type" value="Genomic_DNA"/>
</dbReference>
<dbReference type="PANTHER" id="PTHR35894">
    <property type="entry name" value="GENERAL SECRETION PATHWAY PROTEIN A-RELATED"/>
    <property type="match status" value="1"/>
</dbReference>
<protein>
    <recommendedName>
        <fullName evidence="2">AAA+ ATPase domain-containing protein</fullName>
    </recommendedName>
</protein>
<dbReference type="AlphaFoldDB" id="A0A518AUA0"/>
<dbReference type="Gene3D" id="3.40.50.300">
    <property type="entry name" value="P-loop containing nucleotide triphosphate hydrolases"/>
    <property type="match status" value="1"/>
</dbReference>
<feature type="region of interest" description="Disordered" evidence="1">
    <location>
        <begin position="271"/>
        <end position="291"/>
    </location>
</feature>
<dbReference type="RefSeq" id="WP_145250064.1">
    <property type="nucleotide sequence ID" value="NZ_CP036278.1"/>
</dbReference>
<dbReference type="InterPro" id="IPR052026">
    <property type="entry name" value="ExeA_AAA_ATPase_DNA-bind"/>
</dbReference>
<dbReference type="OrthoDB" id="227226at2"/>
<dbReference type="Proteomes" id="UP000315750">
    <property type="component" value="Chromosome"/>
</dbReference>
<evidence type="ECO:0000259" key="2">
    <source>
        <dbReference type="SMART" id="SM00382"/>
    </source>
</evidence>
<proteinExistence type="predicted"/>
<evidence type="ECO:0000313" key="3">
    <source>
        <dbReference type="EMBL" id="QDU58308.1"/>
    </source>
</evidence>
<name>A0A518AUA0_9BACT</name>
<dbReference type="CDD" id="cd00009">
    <property type="entry name" value="AAA"/>
    <property type="match status" value="1"/>
</dbReference>
<dbReference type="InterPro" id="IPR003593">
    <property type="entry name" value="AAA+_ATPase"/>
</dbReference>
<dbReference type="InterPro" id="IPR049945">
    <property type="entry name" value="AAA_22"/>
</dbReference>
<dbReference type="GO" id="GO:0016887">
    <property type="term" value="F:ATP hydrolysis activity"/>
    <property type="evidence" value="ECO:0007669"/>
    <property type="project" value="InterPro"/>
</dbReference>
<organism evidence="3 4">
    <name type="scientific">Aeoliella mucimassa</name>
    <dbReference type="NCBI Taxonomy" id="2527972"/>
    <lineage>
        <taxon>Bacteria</taxon>
        <taxon>Pseudomonadati</taxon>
        <taxon>Planctomycetota</taxon>
        <taxon>Planctomycetia</taxon>
        <taxon>Pirellulales</taxon>
        <taxon>Lacipirellulaceae</taxon>
        <taxon>Aeoliella</taxon>
    </lineage>
</organism>
<gene>
    <name evidence="3" type="ORF">Pan181_45410</name>
</gene>
<accession>A0A518AUA0</accession>
<dbReference type="Pfam" id="PF13401">
    <property type="entry name" value="AAA_22"/>
    <property type="match status" value="1"/>
</dbReference>